<organism evidence="2 4">
    <name type="scientific">Rotaria magnacalcarata</name>
    <dbReference type="NCBI Taxonomy" id="392030"/>
    <lineage>
        <taxon>Eukaryota</taxon>
        <taxon>Metazoa</taxon>
        <taxon>Spiralia</taxon>
        <taxon>Gnathifera</taxon>
        <taxon>Rotifera</taxon>
        <taxon>Eurotatoria</taxon>
        <taxon>Bdelloidea</taxon>
        <taxon>Philodinida</taxon>
        <taxon>Philodinidae</taxon>
        <taxon>Rotaria</taxon>
    </lineage>
</organism>
<gene>
    <name evidence="3" type="ORF">BYL167_LOCUS48753</name>
    <name evidence="2" type="ORF">GIL414_LOCUS47184</name>
</gene>
<sequence>MEFENSIEESADDDDDEEEEEEEFPPLPSDIDLPSYANTP</sequence>
<feature type="region of interest" description="Disordered" evidence="1">
    <location>
        <begin position="1"/>
        <end position="40"/>
    </location>
</feature>
<dbReference type="Proteomes" id="UP000681967">
    <property type="component" value="Unassembled WGS sequence"/>
</dbReference>
<feature type="non-terminal residue" evidence="2">
    <location>
        <position position="40"/>
    </location>
</feature>
<dbReference type="AlphaFoldDB" id="A0A8S3BAW5"/>
<comment type="caution">
    <text evidence="2">The sequence shown here is derived from an EMBL/GenBank/DDBJ whole genome shotgun (WGS) entry which is preliminary data.</text>
</comment>
<dbReference type="EMBL" id="CAJOBJ010150008">
    <property type="protein sequence ID" value="CAF4801631.1"/>
    <property type="molecule type" value="Genomic_DNA"/>
</dbReference>
<dbReference type="EMBL" id="CAJOBH010143364">
    <property type="protein sequence ID" value="CAF4815572.1"/>
    <property type="molecule type" value="Genomic_DNA"/>
</dbReference>
<evidence type="ECO:0000313" key="3">
    <source>
        <dbReference type="EMBL" id="CAF4815572.1"/>
    </source>
</evidence>
<proteinExistence type="predicted"/>
<name>A0A8S3BAW5_9BILA</name>
<dbReference type="Proteomes" id="UP000681720">
    <property type="component" value="Unassembled WGS sequence"/>
</dbReference>
<feature type="compositionally biased region" description="Acidic residues" evidence="1">
    <location>
        <begin position="1"/>
        <end position="24"/>
    </location>
</feature>
<evidence type="ECO:0000313" key="2">
    <source>
        <dbReference type="EMBL" id="CAF4801631.1"/>
    </source>
</evidence>
<evidence type="ECO:0000313" key="4">
    <source>
        <dbReference type="Proteomes" id="UP000681720"/>
    </source>
</evidence>
<evidence type="ECO:0000256" key="1">
    <source>
        <dbReference type="SAM" id="MobiDB-lite"/>
    </source>
</evidence>
<protein>
    <submittedName>
        <fullName evidence="2">Uncharacterized protein</fullName>
    </submittedName>
</protein>
<accession>A0A8S3BAW5</accession>
<reference evidence="2" key="1">
    <citation type="submission" date="2021-02" db="EMBL/GenBank/DDBJ databases">
        <authorList>
            <person name="Nowell W R."/>
        </authorList>
    </citation>
    <scope>NUCLEOTIDE SEQUENCE</scope>
</reference>